<dbReference type="SUPFAM" id="SSF51556">
    <property type="entry name" value="Metallo-dependent hydrolases"/>
    <property type="match status" value="1"/>
</dbReference>
<dbReference type="Proteomes" id="UP001589647">
    <property type="component" value="Unassembled WGS sequence"/>
</dbReference>
<keyword evidence="3" id="KW-1185">Reference proteome</keyword>
<dbReference type="InterPro" id="IPR052349">
    <property type="entry name" value="Metallo-hydrolase_Enzymes"/>
</dbReference>
<dbReference type="Gene3D" id="2.30.40.10">
    <property type="entry name" value="Urease, subunit C, domain 1"/>
    <property type="match status" value="1"/>
</dbReference>
<accession>A0ABV5IVF0</accession>
<dbReference type="RefSeq" id="WP_229823969.1">
    <property type="nucleotide sequence ID" value="NZ_BMRC01000005.1"/>
</dbReference>
<proteinExistence type="predicted"/>
<sequence length="402" mass="42701">MSQTTLRNGRLRSGDLVDIEIVDTVVRDIRPAGSQPVTGPSEDLDGRLVLPPLVNGHAHLDKTFFGGEWQPHVPGGGVRERIELEKARRATLGHTADERAFGLARTMVEYGTGTLRAHVDIDPDVGLDGLKRMLRLRETFAGYLDVQIVAFPQSGIVSAPGVADLLEEAMRLGADVVGGLDPRSIDGDLDGHLDAVFALADRHGAGIDLHLHEDGPAALTEYRAIVGRVAAYGMRGSVALSHAYGLGRLGERDFDEIAAAFAEQHISIMTNGPAGPVPPVLELVRRGVNVFSGTDNIRDSWWPFGSGDPLDVARTVAYRNSLFTDDDLDLALGFVTDRAAAALGVPDHGLRAGGPADLVVAGARRAAEAVAAPPPGRDVMRAGRWVSRSSLTTRSDVPSPIA</sequence>
<dbReference type="NCBIfam" id="NF004636">
    <property type="entry name" value="PRK05985.1"/>
    <property type="match status" value="1"/>
</dbReference>
<protein>
    <submittedName>
        <fullName evidence="2">Amidohydrolase</fullName>
    </submittedName>
</protein>
<dbReference type="Pfam" id="PF07969">
    <property type="entry name" value="Amidohydro_3"/>
    <property type="match status" value="1"/>
</dbReference>
<dbReference type="SUPFAM" id="SSF51338">
    <property type="entry name" value="Composite domain of metallo-dependent hydrolases"/>
    <property type="match status" value="1"/>
</dbReference>
<dbReference type="Gene3D" id="3.20.20.140">
    <property type="entry name" value="Metal-dependent hydrolases"/>
    <property type="match status" value="1"/>
</dbReference>
<evidence type="ECO:0000313" key="3">
    <source>
        <dbReference type="Proteomes" id="UP001589647"/>
    </source>
</evidence>
<dbReference type="InterPro" id="IPR032466">
    <property type="entry name" value="Metal_Hydrolase"/>
</dbReference>
<dbReference type="PANTHER" id="PTHR32027">
    <property type="entry name" value="CYTOSINE DEAMINASE"/>
    <property type="match status" value="1"/>
</dbReference>
<dbReference type="PANTHER" id="PTHR32027:SF9">
    <property type="entry name" value="BLL3847 PROTEIN"/>
    <property type="match status" value="1"/>
</dbReference>
<dbReference type="EMBL" id="JBHMEI010000078">
    <property type="protein sequence ID" value="MFB9208547.1"/>
    <property type="molecule type" value="Genomic_DNA"/>
</dbReference>
<name>A0ABV5IVF0_9ACTN</name>
<comment type="caution">
    <text evidence="2">The sequence shown here is derived from an EMBL/GenBank/DDBJ whole genome shotgun (WGS) entry which is preliminary data.</text>
</comment>
<evidence type="ECO:0000313" key="2">
    <source>
        <dbReference type="EMBL" id="MFB9208547.1"/>
    </source>
</evidence>
<reference evidence="2 3" key="1">
    <citation type="submission" date="2024-09" db="EMBL/GenBank/DDBJ databases">
        <authorList>
            <person name="Sun Q."/>
            <person name="Mori K."/>
        </authorList>
    </citation>
    <scope>NUCLEOTIDE SEQUENCE [LARGE SCALE GENOMIC DNA]</scope>
    <source>
        <strain evidence="2 3">CCM 3426</strain>
    </source>
</reference>
<evidence type="ECO:0000259" key="1">
    <source>
        <dbReference type="Pfam" id="PF07969"/>
    </source>
</evidence>
<gene>
    <name evidence="2" type="ORF">ACFFV7_45710</name>
</gene>
<feature type="domain" description="Amidohydrolase 3" evidence="1">
    <location>
        <begin position="43"/>
        <end position="385"/>
    </location>
</feature>
<dbReference type="InterPro" id="IPR013108">
    <property type="entry name" value="Amidohydro_3"/>
</dbReference>
<dbReference type="CDD" id="cd01293">
    <property type="entry name" value="Bact_CD"/>
    <property type="match status" value="1"/>
</dbReference>
<dbReference type="InterPro" id="IPR011059">
    <property type="entry name" value="Metal-dep_hydrolase_composite"/>
</dbReference>
<organism evidence="2 3">
    <name type="scientific">Nonomuraea spiralis</name>
    <dbReference type="NCBI Taxonomy" id="46182"/>
    <lineage>
        <taxon>Bacteria</taxon>
        <taxon>Bacillati</taxon>
        <taxon>Actinomycetota</taxon>
        <taxon>Actinomycetes</taxon>
        <taxon>Streptosporangiales</taxon>
        <taxon>Streptosporangiaceae</taxon>
        <taxon>Nonomuraea</taxon>
    </lineage>
</organism>